<dbReference type="Pfam" id="PF08388">
    <property type="entry name" value="GIIM"/>
    <property type="match status" value="1"/>
</dbReference>
<dbReference type="PANTHER" id="PTHR34047:SF8">
    <property type="entry name" value="PROTEIN YKFC"/>
    <property type="match status" value="1"/>
</dbReference>
<evidence type="ECO:0000313" key="4">
    <source>
        <dbReference type="Proteomes" id="UP000294325"/>
    </source>
</evidence>
<dbReference type="PANTHER" id="PTHR34047">
    <property type="entry name" value="NUCLEAR INTRON MATURASE 1, MITOCHONDRIAL-RELATED"/>
    <property type="match status" value="1"/>
</dbReference>
<dbReference type="RefSeq" id="WP_134359267.1">
    <property type="nucleotide sequence ID" value="NZ_CP038033.1"/>
</dbReference>
<keyword evidence="4" id="KW-1185">Reference proteome</keyword>
<dbReference type="InterPro" id="IPR000477">
    <property type="entry name" value="RT_dom"/>
</dbReference>
<dbReference type="OrthoDB" id="9793236at2"/>
<dbReference type="Proteomes" id="UP000294325">
    <property type="component" value="Chromosome"/>
</dbReference>
<gene>
    <name evidence="3" type="ORF">E3U44_16990</name>
</gene>
<dbReference type="SUPFAM" id="SSF56672">
    <property type="entry name" value="DNA/RNA polymerases"/>
    <property type="match status" value="1"/>
</dbReference>
<evidence type="ECO:0000313" key="3">
    <source>
        <dbReference type="EMBL" id="QBQ56014.1"/>
    </source>
</evidence>
<dbReference type="EMBL" id="CP038033">
    <property type="protein sequence ID" value="QBQ56014.1"/>
    <property type="molecule type" value="Genomic_DNA"/>
</dbReference>
<dbReference type="PROSITE" id="PS50878">
    <property type="entry name" value="RT_POL"/>
    <property type="match status" value="1"/>
</dbReference>
<accession>A0A4P7C381</accession>
<sequence length="281" mass="32718">MGDESIKVIRSKKIRLYPTTAQKNLFRRWFGVSRRIYNTTVEHLATPGTAQGSPISPLLSNILLDDLDKELERRAHHFCRYADDANVYVKSRRAGERVMASLTHFLEGRLRLKVNRAKSAVDRPWNRTFLGYTVTHHRLPRLKPAPASVKQAKDRIRQITQQGRGRHIRQVIKEINEFTRGWVGYFRLASIKAAFEQLAQWLRRRLRKILWEQWRKPKTRRRKLIALGVDATRARKAAATGLGAWWNAGASHMHAAVTIRLLSQWGLRGLRDQLYGWQRCT</sequence>
<evidence type="ECO:0000259" key="2">
    <source>
        <dbReference type="PROSITE" id="PS50878"/>
    </source>
</evidence>
<comment type="similarity">
    <text evidence="1">Belongs to the bacterial reverse transcriptase family.</text>
</comment>
<dbReference type="InterPro" id="IPR043502">
    <property type="entry name" value="DNA/RNA_pol_sf"/>
</dbReference>
<dbReference type="InterPro" id="IPR013597">
    <property type="entry name" value="Mat_intron_G2"/>
</dbReference>
<organism evidence="3 4">
    <name type="scientific">Nitrosococcus wardiae</name>
    <dbReference type="NCBI Taxonomy" id="1814290"/>
    <lineage>
        <taxon>Bacteria</taxon>
        <taxon>Pseudomonadati</taxon>
        <taxon>Pseudomonadota</taxon>
        <taxon>Gammaproteobacteria</taxon>
        <taxon>Chromatiales</taxon>
        <taxon>Chromatiaceae</taxon>
        <taxon>Nitrosococcus</taxon>
    </lineage>
</organism>
<feature type="domain" description="Reverse transcriptase" evidence="2">
    <location>
        <begin position="1"/>
        <end position="134"/>
    </location>
</feature>
<dbReference type="AlphaFoldDB" id="A0A4P7C381"/>
<protein>
    <submittedName>
        <fullName evidence="3">Maturase</fullName>
    </submittedName>
</protein>
<proteinExistence type="inferred from homology"/>
<dbReference type="InterPro" id="IPR051083">
    <property type="entry name" value="GrpII_Intron_Splice-Mob/Def"/>
</dbReference>
<dbReference type="KEGG" id="nwr:E3U44_16990"/>
<name>A0A4P7C381_9GAMM</name>
<evidence type="ECO:0000256" key="1">
    <source>
        <dbReference type="ARBA" id="ARBA00034120"/>
    </source>
</evidence>
<reference evidence="3 4" key="1">
    <citation type="submission" date="2019-03" db="EMBL/GenBank/DDBJ databases">
        <title>The genome sequence of Nitrosococcus wardiae strain D1FHST reveals the archetypal metabolic capacity of ammonia-oxidizing Gammaproteobacteria.</title>
        <authorList>
            <person name="Wang L."/>
            <person name="Lim C.K."/>
            <person name="Hanson T.E."/>
            <person name="Dang H."/>
            <person name="Klotz M.G."/>
        </authorList>
    </citation>
    <scope>NUCLEOTIDE SEQUENCE [LARGE SCALE GENOMIC DNA]</scope>
    <source>
        <strain evidence="3 4">D1FHS</strain>
    </source>
</reference>
<dbReference type="Pfam" id="PF00078">
    <property type="entry name" value="RVT_1"/>
    <property type="match status" value="1"/>
</dbReference>